<keyword evidence="2" id="KW-1185">Reference proteome</keyword>
<gene>
    <name evidence="1" type="ORF">PBS001_LOCUS588</name>
</gene>
<dbReference type="Proteomes" id="UP001158986">
    <property type="component" value="Unassembled WGS sequence"/>
</dbReference>
<name>A0ABN8CNJ7_9STRA</name>
<reference evidence="1 2" key="1">
    <citation type="submission" date="2021-11" db="EMBL/GenBank/DDBJ databases">
        <authorList>
            <person name="Islam A."/>
            <person name="Islam S."/>
            <person name="Flora M.S."/>
            <person name="Rahman M."/>
            <person name="Ziaur R.M."/>
            <person name="Epstein J.H."/>
            <person name="Hassan M."/>
            <person name="Klassen M."/>
            <person name="Woodard K."/>
            <person name="Webb A."/>
            <person name="Webby R.J."/>
            <person name="El Zowalaty M.E."/>
        </authorList>
    </citation>
    <scope>NUCLEOTIDE SEQUENCE [LARGE SCALE GENOMIC DNA]</scope>
    <source>
        <strain evidence="1">Pbs1</strain>
    </source>
</reference>
<accession>A0ABN8CNJ7</accession>
<comment type="caution">
    <text evidence="1">The sequence shown here is derived from an EMBL/GenBank/DDBJ whole genome shotgun (WGS) entry which is preliminary data.</text>
</comment>
<dbReference type="EMBL" id="CAKLCB010000033">
    <property type="protein sequence ID" value="CAH0513796.1"/>
    <property type="molecule type" value="Genomic_DNA"/>
</dbReference>
<proteinExistence type="predicted"/>
<evidence type="ECO:0000313" key="2">
    <source>
        <dbReference type="Proteomes" id="UP001158986"/>
    </source>
</evidence>
<evidence type="ECO:0000313" key="1">
    <source>
        <dbReference type="EMBL" id="CAH0513796.1"/>
    </source>
</evidence>
<sequence length="74" mass="8346">MKRLSNARSMLWNVAADADRRQELCTLESNGGACLQLTLDHSIFLEHFLLSSAGYCNVCTVLESMCCSQRYCHE</sequence>
<protein>
    <submittedName>
        <fullName evidence="1">Uncharacterized protein</fullName>
    </submittedName>
</protein>
<organism evidence="1 2">
    <name type="scientific">Peronospora belbahrii</name>
    <dbReference type="NCBI Taxonomy" id="622444"/>
    <lineage>
        <taxon>Eukaryota</taxon>
        <taxon>Sar</taxon>
        <taxon>Stramenopiles</taxon>
        <taxon>Oomycota</taxon>
        <taxon>Peronosporomycetes</taxon>
        <taxon>Peronosporales</taxon>
        <taxon>Peronosporaceae</taxon>
        <taxon>Peronospora</taxon>
    </lineage>
</organism>